<dbReference type="Pfam" id="PF04894">
    <property type="entry name" value="Nre_N"/>
    <property type="match status" value="1"/>
</dbReference>
<dbReference type="InterPro" id="IPR006978">
    <property type="entry name" value="Nre_N"/>
</dbReference>
<feature type="domain" description="Archaeal Nre N-terminal" evidence="2">
    <location>
        <begin position="14"/>
        <end position="269"/>
    </location>
</feature>
<dbReference type="AlphaFoldDB" id="E1RDW1"/>
<organism evidence="4 5">
    <name type="scientific">Methanolacinia petrolearia (strain DSM 11571 / OCM 486 / SEBR 4847)</name>
    <name type="common">Methanoplanus petrolearius</name>
    <dbReference type="NCBI Taxonomy" id="679926"/>
    <lineage>
        <taxon>Archaea</taxon>
        <taxon>Methanobacteriati</taxon>
        <taxon>Methanobacteriota</taxon>
        <taxon>Stenosarchaea group</taxon>
        <taxon>Methanomicrobia</taxon>
        <taxon>Methanomicrobiales</taxon>
        <taxon>Methanomicrobiaceae</taxon>
        <taxon>Methanolacinia</taxon>
    </lineage>
</organism>
<dbReference type="GeneID" id="9744893"/>
<keyword evidence="1" id="KW-0234">DNA repair</keyword>
<dbReference type="GO" id="GO:0006281">
    <property type="term" value="P:DNA repair"/>
    <property type="evidence" value="ECO:0007669"/>
    <property type="project" value="UniProtKB-UniRule"/>
</dbReference>
<accession>E1RDW1</accession>
<comment type="function">
    <text evidence="1">Involved in DNA damage repair.</text>
</comment>
<evidence type="ECO:0000313" key="5">
    <source>
        <dbReference type="Proteomes" id="UP000006565"/>
    </source>
</evidence>
<dbReference type="RefSeq" id="WP_013330325.1">
    <property type="nucleotide sequence ID" value="NC_014507.1"/>
</dbReference>
<dbReference type="OrthoDB" id="6609at2157"/>
<sequence length="390" mass="43390">MKAGLCAECKGRGFCGLKECPITKRFYAGLRTRVSKEYMGESPSVFIGSRNYPSVSGGPLMIGESDDPEDWVRRNYSIDDIVGIRAGTIRGNSRYKVKQTLPDLPIQEIALSKKPLDVEVAFEKPVSFDLKFDGILAPVGLSGSIEKLKVLDNASVPVVVDRITSDTDLKATEGVIELYKSGIDHHYITQLLTSGQLGVKRHIVPTRWGITAVDDTISYALKREVMRNPQVSGITMLTASLHANRIICVLLPGEFRFEMIEIWGQGSMWGGSEGDTIVVDSEGEKRKSNYSPITGAYYSARLAVLEYLRSIGRCASVFVVRQVSKDYWAPLGTWVIREASRKAMNSVPISFDDTAAVETEINMILGSRHWRSYSRLLNDIKSQKRLSDFF</sequence>
<comment type="similarity">
    <text evidence="1">Belongs to the Nre family.</text>
</comment>
<reference evidence="4 5" key="1">
    <citation type="journal article" date="2010" name="Stand. Genomic Sci.">
        <title>Complete genome sequence of Methanoplanus petrolearius type strain (SEBR 4847).</title>
        <authorList>
            <person name="Brambilla E."/>
            <person name="Djao O.D."/>
            <person name="Daligault H."/>
            <person name="Lapidus A."/>
            <person name="Lucas S."/>
            <person name="Hammon N."/>
            <person name="Nolan M."/>
            <person name="Tice H."/>
            <person name="Cheng J.F."/>
            <person name="Han C."/>
            <person name="Tapia R."/>
            <person name="Goodwin L."/>
            <person name="Pitluck S."/>
            <person name="Liolios K."/>
            <person name="Ivanova N."/>
            <person name="Mavromatis K."/>
            <person name="Mikhailova N."/>
            <person name="Pati A."/>
            <person name="Chen A."/>
            <person name="Palaniappan K."/>
            <person name="Land M."/>
            <person name="Hauser L."/>
            <person name="Chang Y.J."/>
            <person name="Jeffries C.D."/>
            <person name="Rohde M."/>
            <person name="Spring S."/>
            <person name="Sikorski J."/>
            <person name="Goker M."/>
            <person name="Woyke T."/>
            <person name="Bristow J."/>
            <person name="Eisen J.A."/>
            <person name="Markowitz V."/>
            <person name="Hugenholtz P."/>
            <person name="Kyrpides N.C."/>
            <person name="Klenk H.P."/>
        </authorList>
    </citation>
    <scope>NUCLEOTIDE SEQUENCE [LARGE SCALE GENOMIC DNA]</scope>
    <source>
        <strain evidence="5">DSM 11571 / OCM 486 / SEBR 4847</strain>
    </source>
</reference>
<dbReference type="Proteomes" id="UP000006565">
    <property type="component" value="Chromosome"/>
</dbReference>
<dbReference type="STRING" id="679926.Mpet_2401"/>
<dbReference type="Pfam" id="PF04895">
    <property type="entry name" value="Nre_C"/>
    <property type="match status" value="1"/>
</dbReference>
<dbReference type="GO" id="GO:0008270">
    <property type="term" value="F:zinc ion binding"/>
    <property type="evidence" value="ECO:0007669"/>
    <property type="project" value="UniProtKB-UniRule"/>
</dbReference>
<dbReference type="HOGENOM" id="CLU_039703_0_0_2"/>
<protein>
    <recommendedName>
        <fullName evidence="1">DNA repair protein</fullName>
    </recommendedName>
</protein>
<name>E1RDW1_METP4</name>
<keyword evidence="5" id="KW-1185">Reference proteome</keyword>
<evidence type="ECO:0000256" key="1">
    <source>
        <dbReference type="HAMAP-Rule" id="MF_02096"/>
    </source>
</evidence>
<comment type="domain">
    <text evidence="1">Contains a predicted C4 metal binding domain at the N-terminus, which could be a zinc finger DNA binding domain.</text>
</comment>
<dbReference type="EMBL" id="CP002117">
    <property type="protein sequence ID" value="ADN37148.1"/>
    <property type="molecule type" value="Genomic_DNA"/>
</dbReference>
<keyword evidence="1" id="KW-0227">DNA damage</keyword>
<feature type="domain" description="Archaeal Nre C-terminal" evidence="3">
    <location>
        <begin position="282"/>
        <end position="389"/>
    </location>
</feature>
<dbReference type="InterPro" id="IPR006979">
    <property type="entry name" value="Nre_C"/>
</dbReference>
<evidence type="ECO:0000259" key="2">
    <source>
        <dbReference type="Pfam" id="PF04894"/>
    </source>
</evidence>
<dbReference type="PANTHER" id="PTHR38136:SF2">
    <property type="entry name" value="DNA REPAIR PROTEIN"/>
    <property type="match status" value="1"/>
</dbReference>
<dbReference type="KEGG" id="mpi:Mpet_2401"/>
<feature type="zinc finger region" description="C4-type" evidence="1">
    <location>
        <begin position="6"/>
        <end position="20"/>
    </location>
</feature>
<gene>
    <name evidence="4" type="ordered locus">Mpet_2401</name>
</gene>
<dbReference type="PANTHER" id="PTHR38136">
    <property type="entry name" value="DNA REPAIR PROTEIN"/>
    <property type="match status" value="1"/>
</dbReference>
<keyword evidence="1" id="KW-0479">Metal-binding</keyword>
<dbReference type="InterPro" id="IPR033167">
    <property type="entry name" value="Nre"/>
</dbReference>
<evidence type="ECO:0000259" key="3">
    <source>
        <dbReference type="Pfam" id="PF04895"/>
    </source>
</evidence>
<proteinExistence type="inferred from homology"/>
<keyword evidence="1" id="KW-0863">Zinc-finger</keyword>
<keyword evidence="1" id="KW-0862">Zinc</keyword>
<dbReference type="eggNOG" id="arCOG04269">
    <property type="taxonomic scope" value="Archaea"/>
</dbReference>
<dbReference type="HAMAP" id="MF_02096">
    <property type="entry name" value="Nre"/>
    <property type="match status" value="1"/>
</dbReference>
<evidence type="ECO:0000313" key="4">
    <source>
        <dbReference type="EMBL" id="ADN37148.1"/>
    </source>
</evidence>